<dbReference type="InterPro" id="IPR028269">
    <property type="entry name" value="AP4E1_C"/>
</dbReference>
<feature type="compositionally biased region" description="Low complexity" evidence="1">
    <location>
        <begin position="73"/>
        <end position="84"/>
    </location>
</feature>
<feature type="region of interest" description="Disordered" evidence="1">
    <location>
        <begin position="135"/>
        <end position="175"/>
    </location>
</feature>
<organism evidence="3">
    <name type="scientific">Entomoneis paludosa</name>
    <dbReference type="NCBI Taxonomy" id="265537"/>
    <lineage>
        <taxon>Eukaryota</taxon>
        <taxon>Sar</taxon>
        <taxon>Stramenopiles</taxon>
        <taxon>Ochrophyta</taxon>
        <taxon>Bacillariophyta</taxon>
        <taxon>Bacillariophyceae</taxon>
        <taxon>Bacillariophycidae</taxon>
        <taxon>Entomoneidaceae</taxon>
        <taxon>Entomoneis</taxon>
    </lineage>
</organism>
<feature type="compositionally biased region" description="Low complexity" evidence="1">
    <location>
        <begin position="99"/>
        <end position="109"/>
    </location>
</feature>
<accession>A0A7S2YPV5</accession>
<sequence>MMMSGVGSGGNPSAQLNMSLPPGAGGAAPGSTLPMPSDPAAAAPGGLNTRNVANVWGKGGLNTAPAPPPAAPPAAAAPDSRAAAWQQVSSGGAQAPTIAPSSSYGAAPAPAAPPPEKTEAQLEKERMAAALFGGIGPDTAVVPTAGTTPSFVPKRKPAVPRAAPPVAAPVAPAPPPAPAPAVDLLDMSGWDDAPAAPAPAPPVDFDILSPEPAAPAPPPPAVETVSSEEDGGLLGAAPAPAAPAPAVAADPFAGAGLLDSFEDKPLSGFTPASTKFEYQGTAMTPLTITTPEFGQHWGSCPATSNGSVQSTSVQTLDAYMQKIQSSVGAHPVEAIPATSEGICAGSVGTAHVCLIHAKLTPTVGAMRIDFTVKATDANVGSSLTTHLQTMLR</sequence>
<proteinExistence type="predicted"/>
<evidence type="ECO:0000259" key="2">
    <source>
        <dbReference type="SMART" id="SM01356"/>
    </source>
</evidence>
<dbReference type="SMART" id="SM01356">
    <property type="entry name" value="AP4E_app_platf"/>
    <property type="match status" value="1"/>
</dbReference>
<feature type="region of interest" description="Disordered" evidence="1">
    <location>
        <begin position="191"/>
        <end position="245"/>
    </location>
</feature>
<feature type="compositionally biased region" description="Gly residues" evidence="1">
    <location>
        <begin position="1"/>
        <end position="10"/>
    </location>
</feature>
<dbReference type="Pfam" id="PF14807">
    <property type="entry name" value="AP4E_app_platf"/>
    <property type="match status" value="1"/>
</dbReference>
<feature type="domain" description="AP-4 complex subunit epsilon-1 C-terminal" evidence="2">
    <location>
        <begin position="284"/>
        <end position="392"/>
    </location>
</feature>
<evidence type="ECO:0000313" key="3">
    <source>
        <dbReference type="EMBL" id="CAD9988285.1"/>
    </source>
</evidence>
<feature type="region of interest" description="Disordered" evidence="1">
    <location>
        <begin position="1"/>
        <end position="121"/>
    </location>
</feature>
<gene>
    <name evidence="3" type="ORF">APAL1065_LOCUS23743</name>
</gene>
<dbReference type="EMBL" id="HBHT01035315">
    <property type="protein sequence ID" value="CAD9988285.1"/>
    <property type="molecule type" value="Transcribed_RNA"/>
</dbReference>
<feature type="compositionally biased region" description="Low complexity" evidence="1">
    <location>
        <begin position="235"/>
        <end position="245"/>
    </location>
</feature>
<reference evidence="3" key="1">
    <citation type="submission" date="2021-01" db="EMBL/GenBank/DDBJ databases">
        <authorList>
            <person name="Corre E."/>
            <person name="Pelletier E."/>
            <person name="Niang G."/>
            <person name="Scheremetjew M."/>
            <person name="Finn R."/>
            <person name="Kale V."/>
            <person name="Holt S."/>
            <person name="Cochrane G."/>
            <person name="Meng A."/>
            <person name="Brown T."/>
            <person name="Cohen L."/>
        </authorList>
    </citation>
    <scope>NUCLEOTIDE SEQUENCE</scope>
    <source>
        <strain evidence="3">CCMP125</strain>
    </source>
</reference>
<evidence type="ECO:0000256" key="1">
    <source>
        <dbReference type="SAM" id="MobiDB-lite"/>
    </source>
</evidence>
<feature type="compositionally biased region" description="Pro residues" evidence="1">
    <location>
        <begin position="212"/>
        <end position="221"/>
    </location>
</feature>
<name>A0A7S2YPV5_9STRA</name>
<protein>
    <recommendedName>
        <fullName evidence="2">AP-4 complex subunit epsilon-1 C-terminal domain-containing protein</fullName>
    </recommendedName>
</protein>
<dbReference type="AlphaFoldDB" id="A0A7S2YPV5"/>
<feature type="compositionally biased region" description="Pro residues" evidence="1">
    <location>
        <begin position="162"/>
        <end position="175"/>
    </location>
</feature>